<reference evidence="1 2" key="1">
    <citation type="journal article" date="2012" name="BMC Genomics">
        <title>Tools to kill: Genome of one of the most destructive plant pathogenic fungi Macrophomina phaseolina.</title>
        <authorList>
            <person name="Islam M.S."/>
            <person name="Haque M.S."/>
            <person name="Islam M.M."/>
            <person name="Emdad E.M."/>
            <person name="Halim A."/>
            <person name="Hossen Q.M.M."/>
            <person name="Hossain M.Z."/>
            <person name="Ahmed B."/>
            <person name="Rahim S."/>
            <person name="Rahman M.S."/>
            <person name="Alam M.M."/>
            <person name="Hou S."/>
            <person name="Wan X."/>
            <person name="Saito J.A."/>
            <person name="Alam M."/>
        </authorList>
    </citation>
    <scope>NUCLEOTIDE SEQUENCE [LARGE SCALE GENOMIC DNA]</scope>
    <source>
        <strain evidence="1 2">MS6</strain>
    </source>
</reference>
<dbReference type="InterPro" id="IPR010451">
    <property type="entry name" value="Acetoacetate_decarboxylase"/>
</dbReference>
<dbReference type="eggNOG" id="ENOG502SN01">
    <property type="taxonomic scope" value="Eukaryota"/>
</dbReference>
<dbReference type="SUPFAM" id="SSF160104">
    <property type="entry name" value="Acetoacetate decarboxylase-like"/>
    <property type="match status" value="1"/>
</dbReference>
<dbReference type="Gene3D" id="2.40.400.10">
    <property type="entry name" value="Acetoacetate decarboxylase-like"/>
    <property type="match status" value="1"/>
</dbReference>
<dbReference type="OrthoDB" id="10248817at2759"/>
<dbReference type="HOGENOM" id="CLU_098009_0_0_1"/>
<organism evidence="1 2">
    <name type="scientific">Macrophomina phaseolina (strain MS6)</name>
    <name type="common">Charcoal rot fungus</name>
    <dbReference type="NCBI Taxonomy" id="1126212"/>
    <lineage>
        <taxon>Eukaryota</taxon>
        <taxon>Fungi</taxon>
        <taxon>Dikarya</taxon>
        <taxon>Ascomycota</taxon>
        <taxon>Pezizomycotina</taxon>
        <taxon>Dothideomycetes</taxon>
        <taxon>Dothideomycetes incertae sedis</taxon>
        <taxon>Botryosphaeriales</taxon>
        <taxon>Botryosphaeriaceae</taxon>
        <taxon>Macrophomina</taxon>
    </lineage>
</organism>
<dbReference type="STRING" id="1126212.K2S913"/>
<dbReference type="Pfam" id="PF06314">
    <property type="entry name" value="ADC"/>
    <property type="match status" value="1"/>
</dbReference>
<comment type="caution">
    <text evidence="1">The sequence shown here is derived from an EMBL/GenBank/DDBJ whole genome shotgun (WGS) entry which is preliminary data.</text>
</comment>
<dbReference type="AlphaFoldDB" id="K2S913"/>
<name>K2S913_MACPH</name>
<gene>
    <name evidence="1" type="ORF">MPH_01364</name>
</gene>
<evidence type="ECO:0000313" key="2">
    <source>
        <dbReference type="Proteomes" id="UP000007129"/>
    </source>
</evidence>
<dbReference type="Proteomes" id="UP000007129">
    <property type="component" value="Unassembled WGS sequence"/>
</dbReference>
<dbReference type="GO" id="GO:0016829">
    <property type="term" value="F:lyase activity"/>
    <property type="evidence" value="ECO:0007669"/>
    <property type="project" value="InterPro"/>
</dbReference>
<sequence length="248" mass="27264">MPFGKLSVEANAVPAFAPPYLNKTHEFSDITVVSISYRVTRASVEKLVPDVLELEEEPLVSGVFLDYGMSTVGSYKEFVQQVEVTYQGTKYNHPLVLILDNEAAIFAGREVFGYPKVFGKTVIEASTGSRPILGHAERPLGRAMVAFEFLPEQRIAAGTLPPPPAQESLNLRVIPASVPGGPPAVREFVPVSMEFEMKDVWLGKGHISFPRTSALDPWANVEILRYESAFYTTGASAVLRDPTKTYPF</sequence>
<evidence type="ECO:0000313" key="1">
    <source>
        <dbReference type="EMBL" id="EKG21372.1"/>
    </source>
</evidence>
<dbReference type="InterPro" id="IPR023375">
    <property type="entry name" value="ADC_dom_sf"/>
</dbReference>
<accession>K2S913</accession>
<protein>
    <submittedName>
        <fullName evidence="1">Acetoacetate decarboxylase</fullName>
    </submittedName>
</protein>
<dbReference type="VEuPathDB" id="FungiDB:MPH_01364"/>
<dbReference type="InParanoid" id="K2S913"/>
<dbReference type="EMBL" id="AHHD01000052">
    <property type="protein sequence ID" value="EKG21372.1"/>
    <property type="molecule type" value="Genomic_DNA"/>
</dbReference>
<proteinExistence type="predicted"/>